<reference evidence="2" key="1">
    <citation type="submission" date="2020-01" db="EMBL/GenBank/DDBJ databases">
        <authorList>
            <person name="Meier V. D."/>
            <person name="Meier V D."/>
        </authorList>
    </citation>
    <scope>NUCLEOTIDE SEQUENCE</scope>
    <source>
        <strain evidence="2">HLG_WM_MAG_03</strain>
    </source>
</reference>
<gene>
    <name evidence="2" type="ORF">HELGO_WM65058</name>
</gene>
<dbReference type="GO" id="GO:0008784">
    <property type="term" value="F:alanine racemase activity"/>
    <property type="evidence" value="ECO:0007669"/>
    <property type="project" value="UniProtKB-EC"/>
</dbReference>
<keyword evidence="2" id="KW-0413">Isomerase</keyword>
<dbReference type="AlphaFoldDB" id="A0A6S6U4D7"/>
<proteinExistence type="predicted"/>
<dbReference type="InterPro" id="IPR001608">
    <property type="entry name" value="Ala_racemase_N"/>
</dbReference>
<feature type="domain" description="Alanine racemase N-terminal" evidence="1">
    <location>
        <begin position="6"/>
        <end position="66"/>
    </location>
</feature>
<protein>
    <submittedName>
        <fullName evidence="2">Alanine racemase (EC)</fullName>
        <ecNumber evidence="2">5.1.1.1</ecNumber>
    </submittedName>
</protein>
<dbReference type="Gene3D" id="3.20.20.10">
    <property type="entry name" value="Alanine racemase"/>
    <property type="match status" value="1"/>
</dbReference>
<organism evidence="2">
    <name type="scientific">uncultured Sulfurovum sp</name>
    <dbReference type="NCBI Taxonomy" id="269237"/>
    <lineage>
        <taxon>Bacteria</taxon>
        <taxon>Pseudomonadati</taxon>
        <taxon>Campylobacterota</taxon>
        <taxon>Epsilonproteobacteria</taxon>
        <taxon>Campylobacterales</taxon>
        <taxon>Sulfurovaceae</taxon>
        <taxon>Sulfurovum</taxon>
        <taxon>environmental samples</taxon>
    </lineage>
</organism>
<dbReference type="EC" id="5.1.1.1" evidence="2"/>
<name>A0A6S6U4D7_9BACT</name>
<dbReference type="EMBL" id="CACVAR010000407">
    <property type="protein sequence ID" value="CAA6826554.1"/>
    <property type="molecule type" value="Genomic_DNA"/>
</dbReference>
<accession>A0A6S6U4D7</accession>
<dbReference type="SUPFAM" id="SSF51419">
    <property type="entry name" value="PLP-binding barrel"/>
    <property type="match status" value="1"/>
</dbReference>
<evidence type="ECO:0000313" key="2">
    <source>
        <dbReference type="EMBL" id="CAA6826554.1"/>
    </source>
</evidence>
<dbReference type="Pfam" id="PF01168">
    <property type="entry name" value="Ala_racemase_N"/>
    <property type="match status" value="1"/>
</dbReference>
<sequence length="69" mass="7772">MAFIKINKENFFHNLSQFVQKTGSKESIGIVLKDNAYGHGLELMAKLSQEFGLTQAVVRSYNEAKIIKP</sequence>
<evidence type="ECO:0000259" key="1">
    <source>
        <dbReference type="Pfam" id="PF01168"/>
    </source>
</evidence>
<feature type="non-terminal residue" evidence="2">
    <location>
        <position position="69"/>
    </location>
</feature>
<dbReference type="InterPro" id="IPR029066">
    <property type="entry name" value="PLP-binding_barrel"/>
</dbReference>